<proteinExistence type="inferred from homology"/>
<dbReference type="InterPro" id="IPR020392">
    <property type="entry name" value="Pancreatic_hormone-like_CS"/>
</dbReference>
<reference evidence="5 6" key="1">
    <citation type="submission" date="2017-06" db="EMBL/GenBank/DDBJ databases">
        <title>A platform for efficient transgenesis in Macrostomum lignano, a flatworm model organism for stem cell research.</title>
        <authorList>
            <person name="Berezikov E."/>
        </authorList>
    </citation>
    <scope>NUCLEOTIDE SEQUENCE [LARGE SCALE GENOMIC DNA]</scope>
    <source>
        <strain evidence="5">DV1</strain>
        <tissue evidence="5">Whole organism</tissue>
    </source>
</reference>
<comment type="subcellular location">
    <subcellularLocation>
        <location evidence="1">Secreted</location>
    </subcellularLocation>
</comment>
<feature type="chain" id="PRO_5012199182" evidence="4">
    <location>
        <begin position="24"/>
        <end position="105"/>
    </location>
</feature>
<evidence type="ECO:0000256" key="4">
    <source>
        <dbReference type="SAM" id="SignalP"/>
    </source>
</evidence>
<dbReference type="InterPro" id="IPR001955">
    <property type="entry name" value="Pancreatic_hormone-like"/>
</dbReference>
<organism evidence="5 6">
    <name type="scientific">Macrostomum lignano</name>
    <dbReference type="NCBI Taxonomy" id="282301"/>
    <lineage>
        <taxon>Eukaryota</taxon>
        <taxon>Metazoa</taxon>
        <taxon>Spiralia</taxon>
        <taxon>Lophotrochozoa</taxon>
        <taxon>Platyhelminthes</taxon>
        <taxon>Rhabditophora</taxon>
        <taxon>Macrostomorpha</taxon>
        <taxon>Macrostomida</taxon>
        <taxon>Macrostomidae</taxon>
        <taxon>Macrostomum</taxon>
    </lineage>
</organism>
<evidence type="ECO:0000256" key="3">
    <source>
        <dbReference type="ARBA" id="ARBA00022525"/>
    </source>
</evidence>
<evidence type="ECO:0000313" key="6">
    <source>
        <dbReference type="Proteomes" id="UP000215902"/>
    </source>
</evidence>
<dbReference type="AlphaFoldDB" id="A0A267GGR4"/>
<dbReference type="PROSITE" id="PS50276">
    <property type="entry name" value="PANCREATIC_HORMONE_2"/>
    <property type="match status" value="1"/>
</dbReference>
<keyword evidence="6" id="KW-1185">Reference proteome</keyword>
<comment type="caution">
    <text evidence="5">The sequence shown here is derived from an EMBL/GenBank/DDBJ whole genome shotgun (WGS) entry which is preliminary data.</text>
</comment>
<dbReference type="GO" id="GO:0005179">
    <property type="term" value="F:hormone activity"/>
    <property type="evidence" value="ECO:0007669"/>
    <property type="project" value="InterPro"/>
</dbReference>
<dbReference type="PROSITE" id="PS00265">
    <property type="entry name" value="PANCREATIC_HORMONE_1"/>
    <property type="match status" value="1"/>
</dbReference>
<dbReference type="Proteomes" id="UP000215902">
    <property type="component" value="Unassembled WGS sequence"/>
</dbReference>
<dbReference type="Pfam" id="PF00159">
    <property type="entry name" value="Hormone_3"/>
    <property type="match status" value="1"/>
</dbReference>
<dbReference type="GO" id="GO:0005576">
    <property type="term" value="C:extracellular region"/>
    <property type="evidence" value="ECO:0007669"/>
    <property type="project" value="UniProtKB-SubCell"/>
</dbReference>
<evidence type="ECO:0000256" key="1">
    <source>
        <dbReference type="ARBA" id="ARBA00004613"/>
    </source>
</evidence>
<protein>
    <submittedName>
        <fullName evidence="5">Uncharacterized protein</fullName>
    </submittedName>
</protein>
<name>A0A267GGR4_9PLAT</name>
<keyword evidence="4" id="KW-0732">Signal</keyword>
<gene>
    <name evidence="5" type="ORF">BOX15_Mlig025228g1</name>
</gene>
<dbReference type="EMBL" id="NIVC01000376">
    <property type="protein sequence ID" value="PAA84402.1"/>
    <property type="molecule type" value="Genomic_DNA"/>
</dbReference>
<comment type="similarity">
    <text evidence="2">Belongs to the NPY family.</text>
</comment>
<accession>A0A267GGR4</accession>
<dbReference type="Gene3D" id="6.10.250.900">
    <property type="match status" value="1"/>
</dbReference>
<feature type="signal peptide" evidence="4">
    <location>
        <begin position="1"/>
        <end position="23"/>
    </location>
</feature>
<evidence type="ECO:0000256" key="2">
    <source>
        <dbReference type="ARBA" id="ARBA00010022"/>
    </source>
</evidence>
<evidence type="ECO:0000313" key="5">
    <source>
        <dbReference type="EMBL" id="PAA84402.1"/>
    </source>
</evidence>
<sequence>MIGRTSVRFAVICSFCLILTASGSSLFPVKRSPQPPSPRLQSLGSIEEVAKYLAYLDRHVHSVPRPQFGKRSLGSSGEFRSAAEAARYLSSLRRYLNSMSRPRFG</sequence>
<keyword evidence="3" id="KW-0964">Secreted</keyword>